<comment type="caution">
    <text evidence="3">The sequence shown here is derived from an EMBL/GenBank/DDBJ whole genome shotgun (WGS) entry which is preliminary data.</text>
</comment>
<feature type="region of interest" description="Disordered" evidence="1">
    <location>
        <begin position="177"/>
        <end position="196"/>
    </location>
</feature>
<dbReference type="Proteomes" id="UP000253594">
    <property type="component" value="Unassembled WGS sequence"/>
</dbReference>
<dbReference type="RefSeq" id="WP_114064729.1">
    <property type="nucleotide sequence ID" value="NZ_QORD01000262.1"/>
</dbReference>
<gene>
    <name evidence="3" type="ORF">DT376_18135</name>
</gene>
<protein>
    <submittedName>
        <fullName evidence="3">Uncharacterized protein</fullName>
    </submittedName>
</protein>
<organism evidence="3 4">
    <name type="scientific">Pseudomonas aeruginosa</name>
    <dbReference type="NCBI Taxonomy" id="287"/>
    <lineage>
        <taxon>Bacteria</taxon>
        <taxon>Pseudomonadati</taxon>
        <taxon>Pseudomonadota</taxon>
        <taxon>Gammaproteobacteria</taxon>
        <taxon>Pseudomonadales</taxon>
        <taxon>Pseudomonadaceae</taxon>
        <taxon>Pseudomonas</taxon>
    </lineage>
</organism>
<dbReference type="EMBL" id="QORE01000603">
    <property type="protein sequence ID" value="RCI73476.1"/>
    <property type="molecule type" value="Genomic_DNA"/>
</dbReference>
<proteinExistence type="predicted"/>
<evidence type="ECO:0000256" key="1">
    <source>
        <dbReference type="SAM" id="MobiDB-lite"/>
    </source>
</evidence>
<feature type="compositionally biased region" description="Pro residues" evidence="1">
    <location>
        <begin position="184"/>
        <end position="196"/>
    </location>
</feature>
<keyword evidence="2" id="KW-0812">Transmembrane</keyword>
<keyword evidence="2" id="KW-0472">Membrane</keyword>
<evidence type="ECO:0000256" key="2">
    <source>
        <dbReference type="SAM" id="Phobius"/>
    </source>
</evidence>
<feature type="transmembrane region" description="Helical" evidence="2">
    <location>
        <begin position="119"/>
        <end position="145"/>
    </location>
</feature>
<reference evidence="3 4" key="1">
    <citation type="submission" date="2018-07" db="EMBL/GenBank/DDBJ databases">
        <title>Mechanisms of high-level aminoglycoside resistance among Gram-negative pathogens in Brazil.</title>
        <authorList>
            <person name="Ballaben A.S."/>
            <person name="Darini A.L.C."/>
            <person name="Doi Y."/>
        </authorList>
    </citation>
    <scope>NUCLEOTIDE SEQUENCE [LARGE SCALE GENOMIC DNA]</scope>
    <source>
        <strain evidence="3 4">B2-305</strain>
    </source>
</reference>
<name>A0A367M7H8_PSEAI</name>
<evidence type="ECO:0000313" key="4">
    <source>
        <dbReference type="Proteomes" id="UP000253594"/>
    </source>
</evidence>
<sequence length="196" mass="21256">MTSSKYETPDSVRDSFEKVTPMYNRPSPKEQPGTADKQAGEVHTDNMSTLSREELDAKLDATNARVEARLSSFESSIRDTLAGVREDSAAVRAELGEMRGELKAINVDLSYLRSLKSSIWSAAGVTIASVIAGIGVVIGTLAYGVSTFDSGRETSALIQEAKQQASETRQLLEQIRTERLTPPDDQPPVAQPKPQS</sequence>
<evidence type="ECO:0000313" key="3">
    <source>
        <dbReference type="EMBL" id="RCI73476.1"/>
    </source>
</evidence>
<feature type="region of interest" description="Disordered" evidence="1">
    <location>
        <begin position="1"/>
        <end position="50"/>
    </location>
</feature>
<feature type="compositionally biased region" description="Basic and acidic residues" evidence="1">
    <location>
        <begin position="7"/>
        <end position="17"/>
    </location>
</feature>
<dbReference type="AlphaFoldDB" id="A0A367M7H8"/>
<keyword evidence="2" id="KW-1133">Transmembrane helix</keyword>
<accession>A0A367M7H8</accession>